<dbReference type="Proteomes" id="UP001497700">
    <property type="component" value="Unassembled WGS sequence"/>
</dbReference>
<dbReference type="EMBL" id="MU393502">
    <property type="protein sequence ID" value="KAI4863538.1"/>
    <property type="molecule type" value="Genomic_DNA"/>
</dbReference>
<sequence>MMDAAAAKHVGARLLGEIEEGSLEELLDALRVNLIGGPSNIRPHIPIPALASLASRYHNAVKSAPPPVLSVSGRYLPLLYHLVSTLIAEPQNYTVVVVDAEGRFDVTRLVAASAPFPHHHSNPSHDSSPSSTSNSYPAKPSDLRHLYVYRPGRGQDQIRAAVAAAREWMVYGTHGSRAREWWGTVVIGAGAGAGAGTSGIVKGDVNAGWKGWLRVEREEVAGFAAGASVEEALRDRGRRQEVVDGTSWVASSRVGGYVWKDV</sequence>
<organism evidence="1 2">
    <name type="scientific">Hypoxylon rubiginosum</name>
    <dbReference type="NCBI Taxonomy" id="110542"/>
    <lineage>
        <taxon>Eukaryota</taxon>
        <taxon>Fungi</taxon>
        <taxon>Dikarya</taxon>
        <taxon>Ascomycota</taxon>
        <taxon>Pezizomycotina</taxon>
        <taxon>Sordariomycetes</taxon>
        <taxon>Xylariomycetidae</taxon>
        <taxon>Xylariales</taxon>
        <taxon>Hypoxylaceae</taxon>
        <taxon>Hypoxylon</taxon>
    </lineage>
</organism>
<name>A0ACB9YWF2_9PEZI</name>
<comment type="caution">
    <text evidence="1">The sequence shown here is derived from an EMBL/GenBank/DDBJ whole genome shotgun (WGS) entry which is preliminary data.</text>
</comment>
<protein>
    <submittedName>
        <fullName evidence="1">Uncharacterized protein</fullName>
    </submittedName>
</protein>
<evidence type="ECO:0000313" key="2">
    <source>
        <dbReference type="Proteomes" id="UP001497700"/>
    </source>
</evidence>
<keyword evidence="2" id="KW-1185">Reference proteome</keyword>
<evidence type="ECO:0000313" key="1">
    <source>
        <dbReference type="EMBL" id="KAI4863538.1"/>
    </source>
</evidence>
<accession>A0ACB9YWF2</accession>
<gene>
    <name evidence="1" type="ORF">F4820DRAFT_371210</name>
</gene>
<proteinExistence type="predicted"/>
<reference evidence="1 2" key="1">
    <citation type="journal article" date="2022" name="New Phytol.">
        <title>Ecological generalism drives hyperdiversity of secondary metabolite gene clusters in xylarialean endophytes.</title>
        <authorList>
            <person name="Franco M.E.E."/>
            <person name="Wisecaver J.H."/>
            <person name="Arnold A.E."/>
            <person name="Ju Y.M."/>
            <person name="Slot J.C."/>
            <person name="Ahrendt S."/>
            <person name="Moore L.P."/>
            <person name="Eastman K.E."/>
            <person name="Scott K."/>
            <person name="Konkel Z."/>
            <person name="Mondo S.J."/>
            <person name="Kuo A."/>
            <person name="Hayes R.D."/>
            <person name="Haridas S."/>
            <person name="Andreopoulos B."/>
            <person name="Riley R."/>
            <person name="LaButti K."/>
            <person name="Pangilinan J."/>
            <person name="Lipzen A."/>
            <person name="Amirebrahimi M."/>
            <person name="Yan J."/>
            <person name="Adam C."/>
            <person name="Keymanesh K."/>
            <person name="Ng V."/>
            <person name="Louie K."/>
            <person name="Northen T."/>
            <person name="Drula E."/>
            <person name="Henrissat B."/>
            <person name="Hsieh H.M."/>
            <person name="Youens-Clark K."/>
            <person name="Lutzoni F."/>
            <person name="Miadlikowska J."/>
            <person name="Eastwood D.C."/>
            <person name="Hamelin R.C."/>
            <person name="Grigoriev I.V."/>
            <person name="U'Ren J.M."/>
        </authorList>
    </citation>
    <scope>NUCLEOTIDE SEQUENCE [LARGE SCALE GENOMIC DNA]</scope>
    <source>
        <strain evidence="1 2">CBS 119005</strain>
    </source>
</reference>